<dbReference type="RefSeq" id="WP_166187812.1">
    <property type="nucleotide sequence ID" value="NZ_CP049811.1"/>
</dbReference>
<keyword evidence="1" id="KW-0456">Lyase</keyword>
<dbReference type="InterPro" id="IPR039556">
    <property type="entry name" value="ICL/PEPM"/>
</dbReference>
<keyword evidence="1" id="KW-0670">Pyruvate</keyword>
<dbReference type="Pfam" id="PF13714">
    <property type="entry name" value="PEP_mutase"/>
    <property type="match status" value="1"/>
</dbReference>
<dbReference type="SUPFAM" id="SSF51621">
    <property type="entry name" value="Phosphoenolpyruvate/pyruvate domain"/>
    <property type="match status" value="1"/>
</dbReference>
<dbReference type="KEGG" id="mon:G8E03_01460"/>
<dbReference type="InterPro" id="IPR040442">
    <property type="entry name" value="Pyrv_kinase-like_dom_sf"/>
</dbReference>
<dbReference type="InterPro" id="IPR015813">
    <property type="entry name" value="Pyrv/PenolPyrv_kinase-like_dom"/>
</dbReference>
<organism evidence="1 2">
    <name type="scientific">Pontivivens nitratireducens</name>
    <dbReference type="NCBI Taxonomy" id="2758038"/>
    <lineage>
        <taxon>Bacteria</taxon>
        <taxon>Pseudomonadati</taxon>
        <taxon>Pseudomonadota</taxon>
        <taxon>Alphaproteobacteria</taxon>
        <taxon>Rhodobacterales</taxon>
        <taxon>Paracoccaceae</taxon>
        <taxon>Pontivivens</taxon>
    </lineage>
</organism>
<dbReference type="PANTHER" id="PTHR42905">
    <property type="entry name" value="PHOSPHOENOLPYRUVATE CARBOXYLASE"/>
    <property type="match status" value="1"/>
</dbReference>
<accession>A0A6G7VI55</accession>
<dbReference type="GO" id="GO:0016829">
    <property type="term" value="F:lyase activity"/>
    <property type="evidence" value="ECO:0007669"/>
    <property type="project" value="UniProtKB-KW"/>
</dbReference>
<dbReference type="EMBL" id="CP049811">
    <property type="protein sequence ID" value="QIK39545.1"/>
    <property type="molecule type" value="Genomic_DNA"/>
</dbReference>
<dbReference type="Proteomes" id="UP000500791">
    <property type="component" value="Chromosome"/>
</dbReference>
<evidence type="ECO:0000313" key="2">
    <source>
        <dbReference type="Proteomes" id="UP000500791"/>
    </source>
</evidence>
<name>A0A6G7VI55_9RHOB</name>
<gene>
    <name evidence="1" type="ORF">G8E03_01460</name>
</gene>
<protein>
    <submittedName>
        <fullName evidence="1">Isocitrate lyase/phosphoenolpyruvate mutase family protein</fullName>
    </submittedName>
</protein>
<keyword evidence="2" id="KW-1185">Reference proteome</keyword>
<dbReference type="AlphaFoldDB" id="A0A6G7VI55"/>
<dbReference type="CDD" id="cd00377">
    <property type="entry name" value="ICL_PEPM"/>
    <property type="match status" value="1"/>
</dbReference>
<evidence type="ECO:0000313" key="1">
    <source>
        <dbReference type="EMBL" id="QIK39545.1"/>
    </source>
</evidence>
<dbReference type="Gene3D" id="3.20.20.60">
    <property type="entry name" value="Phosphoenolpyruvate-binding domains"/>
    <property type="match status" value="1"/>
</dbReference>
<dbReference type="PANTHER" id="PTHR42905:SF16">
    <property type="entry name" value="CARBOXYPHOSPHONOENOLPYRUVATE PHOSPHONOMUTASE-LIKE PROTEIN (AFU_ORTHOLOGUE AFUA_5G07230)"/>
    <property type="match status" value="1"/>
</dbReference>
<reference evidence="1 2" key="1">
    <citation type="submission" date="2020-03" db="EMBL/GenBank/DDBJ databases">
        <title>Complete genome sequence of Monaibacterium sp. ALG8 with diverse plasmids.</title>
        <authorList>
            <person name="Sun C."/>
        </authorList>
    </citation>
    <scope>NUCLEOTIDE SEQUENCE [LARGE SCALE GENOMIC DNA]</scope>
    <source>
        <strain evidence="1 2">ALG8</strain>
    </source>
</reference>
<proteinExistence type="predicted"/>
<sequence>MNQSEKRAHFARLHQPGDPLVLFNIWDPGSARAVAKSGAAALATGSASVAGALGYEDGQDLPLDLALENAHRIATSVDVPLTLDFEGGYAVEPSDLAANAARVVDTGAVGVNFEDQVIGGEGLYDTAQQSRRIAAVRSGATDALWINARTDIFLKSKPDTHNPAMVEEALTRADAYARAGGDSLFVPGMRDLDLIRSICDRAPMPVNILLYPNSMTRADLAQCGVARISHGPFPWVAAMAALTVSSRETLA</sequence>